<evidence type="ECO:0000313" key="2">
    <source>
        <dbReference type="Proteomes" id="UP001470230"/>
    </source>
</evidence>
<proteinExistence type="predicted"/>
<gene>
    <name evidence="1" type="ORF">M9Y10_001068</name>
</gene>
<dbReference type="EMBL" id="JAPFFF010000001">
    <property type="protein sequence ID" value="KAK8898776.1"/>
    <property type="molecule type" value="Genomic_DNA"/>
</dbReference>
<dbReference type="Proteomes" id="UP001470230">
    <property type="component" value="Unassembled WGS sequence"/>
</dbReference>
<organism evidence="1 2">
    <name type="scientific">Tritrichomonas musculus</name>
    <dbReference type="NCBI Taxonomy" id="1915356"/>
    <lineage>
        <taxon>Eukaryota</taxon>
        <taxon>Metamonada</taxon>
        <taxon>Parabasalia</taxon>
        <taxon>Tritrichomonadida</taxon>
        <taxon>Tritrichomonadidae</taxon>
        <taxon>Tritrichomonas</taxon>
    </lineage>
</organism>
<keyword evidence="2" id="KW-1185">Reference proteome</keyword>
<name>A0ABR2L6Y1_9EUKA</name>
<reference evidence="1 2" key="1">
    <citation type="submission" date="2024-04" db="EMBL/GenBank/DDBJ databases">
        <title>Tritrichomonas musculus Genome.</title>
        <authorList>
            <person name="Alves-Ferreira E."/>
            <person name="Grigg M."/>
            <person name="Lorenzi H."/>
            <person name="Galac M."/>
        </authorList>
    </citation>
    <scope>NUCLEOTIDE SEQUENCE [LARGE SCALE GENOMIC DNA]</scope>
    <source>
        <strain evidence="1 2">EAF2021</strain>
    </source>
</reference>
<comment type="caution">
    <text evidence="1">The sequence shown here is derived from an EMBL/GenBank/DDBJ whole genome shotgun (WGS) entry which is preliminary data.</text>
</comment>
<sequence>MNMIELSLDDLFQQIQEQAKLHPNYINTIITDLHSIINKFDPEIQSGKKDALPLIDPSFKSKVKLVKERIFTVLEKKIKIPDLRFEADRIAQEINIPLPNSTRKNNEALMQWFDSNWDLIEPKLRELKGKSDIKA</sequence>
<accession>A0ABR2L6Y1</accession>
<protein>
    <submittedName>
        <fullName evidence="1">Uncharacterized protein</fullName>
    </submittedName>
</protein>
<evidence type="ECO:0000313" key="1">
    <source>
        <dbReference type="EMBL" id="KAK8898776.1"/>
    </source>
</evidence>